<dbReference type="InterPro" id="IPR002656">
    <property type="entry name" value="Acyl_transf_3_dom"/>
</dbReference>
<feature type="chain" id="PRO_5035786587" description="Nose resistant-to-fluoxetine protein N-terminal domain-containing protein" evidence="2">
    <location>
        <begin position="23"/>
        <end position="719"/>
    </location>
</feature>
<name>A0A8S1DLD9_9INSE</name>
<dbReference type="InterPro" id="IPR006621">
    <property type="entry name" value="Nose-resist-to-fluoxetine_N"/>
</dbReference>
<feature type="transmembrane region" description="Helical" evidence="1">
    <location>
        <begin position="600"/>
        <end position="622"/>
    </location>
</feature>
<reference evidence="4 5" key="1">
    <citation type="submission" date="2020-04" db="EMBL/GenBank/DDBJ databases">
        <authorList>
            <person name="Alioto T."/>
            <person name="Alioto T."/>
            <person name="Gomez Garrido J."/>
        </authorList>
    </citation>
    <scope>NUCLEOTIDE SEQUENCE [LARGE SCALE GENOMIC DNA]</scope>
</reference>
<feature type="transmembrane region" description="Helical" evidence="1">
    <location>
        <begin position="353"/>
        <end position="371"/>
    </location>
</feature>
<protein>
    <recommendedName>
        <fullName evidence="3">Nose resistant-to-fluoxetine protein N-terminal domain-containing protein</fullName>
    </recommendedName>
</protein>
<organism evidence="4 5">
    <name type="scientific">Cloeon dipterum</name>
    <dbReference type="NCBI Taxonomy" id="197152"/>
    <lineage>
        <taxon>Eukaryota</taxon>
        <taxon>Metazoa</taxon>
        <taxon>Ecdysozoa</taxon>
        <taxon>Arthropoda</taxon>
        <taxon>Hexapoda</taxon>
        <taxon>Insecta</taxon>
        <taxon>Pterygota</taxon>
        <taxon>Palaeoptera</taxon>
        <taxon>Ephemeroptera</taxon>
        <taxon>Pisciforma</taxon>
        <taxon>Baetidae</taxon>
        <taxon>Cloeon</taxon>
    </lineage>
</organism>
<dbReference type="PANTHER" id="PTHR11161">
    <property type="entry name" value="O-ACYLTRANSFERASE"/>
    <property type="match status" value="1"/>
</dbReference>
<feature type="transmembrane region" description="Helical" evidence="1">
    <location>
        <begin position="189"/>
        <end position="212"/>
    </location>
</feature>
<dbReference type="GO" id="GO:0016747">
    <property type="term" value="F:acyltransferase activity, transferring groups other than amino-acyl groups"/>
    <property type="evidence" value="ECO:0007669"/>
    <property type="project" value="InterPro"/>
</dbReference>
<feature type="domain" description="Nose resistant-to-fluoxetine protein N-terminal" evidence="3">
    <location>
        <begin position="46"/>
        <end position="173"/>
    </location>
</feature>
<feature type="transmembrane region" description="Helical" evidence="1">
    <location>
        <begin position="559"/>
        <end position="580"/>
    </location>
</feature>
<evidence type="ECO:0000313" key="4">
    <source>
        <dbReference type="EMBL" id="CAB3383084.1"/>
    </source>
</evidence>
<keyword evidence="5" id="KW-1185">Reference proteome</keyword>
<dbReference type="PANTHER" id="PTHR11161:SF72">
    <property type="entry name" value="FI21449P1"/>
    <property type="match status" value="1"/>
</dbReference>
<accession>A0A8S1DLD9</accession>
<feature type="signal peptide" evidence="2">
    <location>
        <begin position="1"/>
        <end position="22"/>
    </location>
</feature>
<evidence type="ECO:0000256" key="1">
    <source>
        <dbReference type="SAM" id="Phobius"/>
    </source>
</evidence>
<dbReference type="OrthoDB" id="207378at2759"/>
<evidence type="ECO:0000259" key="3">
    <source>
        <dbReference type="SMART" id="SM00703"/>
    </source>
</evidence>
<dbReference type="Pfam" id="PF01757">
    <property type="entry name" value="Acyl_transf_3"/>
    <property type="match status" value="1"/>
</dbReference>
<comment type="caution">
    <text evidence="4">The sequence shown here is derived from an EMBL/GenBank/DDBJ whole genome shotgun (WGS) entry which is preliminary data.</text>
</comment>
<dbReference type="SMART" id="SM00703">
    <property type="entry name" value="NRF"/>
    <property type="match status" value="1"/>
</dbReference>
<feature type="transmembrane region" description="Helical" evidence="1">
    <location>
        <begin position="530"/>
        <end position="547"/>
    </location>
</feature>
<dbReference type="EMBL" id="CADEPI010000294">
    <property type="protein sequence ID" value="CAB3383084.1"/>
    <property type="molecule type" value="Genomic_DNA"/>
</dbReference>
<feature type="transmembrane region" description="Helical" evidence="1">
    <location>
        <begin position="460"/>
        <end position="482"/>
    </location>
</feature>
<sequence>MLAPPVLLSLVVAASLTTLAGADLGALLHVWDPAAPLAWPDAGPVAPDCLRQMRRLALALNAAQPWAEKMYDSTGRSNSRFMFGSEYWLGSRLECELINRDKSETLAPRTVFRIATLLVNLTQELTPRPRKVSLGLCLPAECGALSQVKQLTQLMIAHTAPRQGLTRDIQVPRVRSLPGDYTLFGDPGFIIFFVLCLAILTLTVIGTAIDLYQVSRCKTRVEPFRPDEKCKKGECNANTLGYTAQGPAPIEISAEELKCNSKKKSLLKNFITQSRALEVLTAFSLKQNVRRFFSVKEKSEGSLTTVHGFRVFSLTWVIACHTCLYTFKFSDNQAFRTLVEKDFLFQSISNGNFSVDTFFFISGTLIAYVFLRSRDTKKPCTESVGRSVYTYVCYFVYRFIRLTPPYVVALALISFSTQWQASHSVFDPPTWDHLTCPKVWWRNFLYINTLFPVQQMCMIWSWYLAADTQFYVVGTALLFIYLRRPRVAVSLAGVLLLASWAVTGTISYSLKHQPSIEQPFEVFDDLYDKPWTRFGPYLVGMGIGWFLSETNGAVKMSRIVVCVGWTLALSTNFGLVHALYGRLLGTAASAAYVALSHTLWAATVAWILVACTAGHGGWVARILSAKMLVPFSRATYCAYLVHAGIIQWVYFNMDAPLIMNRDLVIQLIFGFVLTSFFAGIVLSILVEAPVTRLLSLLLPIREKTPKPTNAMPCTCTETH</sequence>
<keyword evidence="1" id="KW-0472">Membrane</keyword>
<feature type="transmembrane region" description="Helical" evidence="1">
    <location>
        <begin position="663"/>
        <end position="686"/>
    </location>
</feature>
<feature type="transmembrane region" description="Helical" evidence="1">
    <location>
        <begin position="634"/>
        <end position="651"/>
    </location>
</feature>
<evidence type="ECO:0000256" key="2">
    <source>
        <dbReference type="SAM" id="SignalP"/>
    </source>
</evidence>
<keyword evidence="1" id="KW-1133">Transmembrane helix</keyword>
<keyword evidence="2" id="KW-0732">Signal</keyword>
<gene>
    <name evidence="4" type="ORF">CLODIP_2_CD06338</name>
</gene>
<feature type="transmembrane region" description="Helical" evidence="1">
    <location>
        <begin position="489"/>
        <end position="510"/>
    </location>
</feature>
<feature type="transmembrane region" description="Helical" evidence="1">
    <location>
        <begin position="308"/>
        <end position="327"/>
    </location>
</feature>
<proteinExistence type="predicted"/>
<dbReference type="Proteomes" id="UP000494165">
    <property type="component" value="Unassembled WGS sequence"/>
</dbReference>
<dbReference type="InterPro" id="IPR052728">
    <property type="entry name" value="O2_lipid_transport_reg"/>
</dbReference>
<dbReference type="Pfam" id="PF20146">
    <property type="entry name" value="NRF"/>
    <property type="match status" value="1"/>
</dbReference>
<evidence type="ECO:0000313" key="5">
    <source>
        <dbReference type="Proteomes" id="UP000494165"/>
    </source>
</evidence>
<keyword evidence="1" id="KW-0812">Transmembrane</keyword>
<dbReference type="AlphaFoldDB" id="A0A8S1DLD9"/>